<gene>
    <name evidence="2" type="ORF">D9Q98_009495</name>
</gene>
<proteinExistence type="predicted"/>
<evidence type="ECO:0000313" key="3">
    <source>
        <dbReference type="Proteomes" id="UP001055712"/>
    </source>
</evidence>
<evidence type="ECO:0008006" key="4">
    <source>
        <dbReference type="Google" id="ProtNLM"/>
    </source>
</evidence>
<feature type="compositionally biased region" description="Basic and acidic residues" evidence="1">
    <location>
        <begin position="66"/>
        <end position="95"/>
    </location>
</feature>
<accession>A0A9D4YSP5</accession>
<evidence type="ECO:0000256" key="1">
    <source>
        <dbReference type="SAM" id="MobiDB-lite"/>
    </source>
</evidence>
<feature type="region of interest" description="Disordered" evidence="1">
    <location>
        <begin position="26"/>
        <end position="101"/>
    </location>
</feature>
<reference evidence="2" key="2">
    <citation type="submission" date="2020-11" db="EMBL/GenBank/DDBJ databases">
        <authorList>
            <person name="Cecchin M."/>
            <person name="Marcolungo L."/>
            <person name="Rossato M."/>
            <person name="Girolomoni L."/>
            <person name="Cosentino E."/>
            <person name="Cuine S."/>
            <person name="Li-Beisson Y."/>
            <person name="Delledonne M."/>
            <person name="Ballottari M."/>
        </authorList>
    </citation>
    <scope>NUCLEOTIDE SEQUENCE</scope>
    <source>
        <strain evidence="2">211/11P</strain>
        <tissue evidence="2">Whole cell</tissue>
    </source>
</reference>
<protein>
    <recommendedName>
        <fullName evidence="4">BZIP domain-containing protein</fullName>
    </recommendedName>
</protein>
<dbReference type="AlphaFoldDB" id="A0A9D4YSP5"/>
<reference evidence="2" key="1">
    <citation type="journal article" date="2019" name="Plant J.">
        <title>Chlorella vulgaris genome assembly and annotation reveals the molecular basis for metabolic acclimation to high light conditions.</title>
        <authorList>
            <person name="Cecchin M."/>
            <person name="Marcolungo L."/>
            <person name="Rossato M."/>
            <person name="Girolomoni L."/>
            <person name="Cosentino E."/>
            <person name="Cuine S."/>
            <person name="Li-Beisson Y."/>
            <person name="Delledonne M."/>
            <person name="Ballottari M."/>
        </authorList>
    </citation>
    <scope>NUCLEOTIDE SEQUENCE</scope>
    <source>
        <strain evidence="2">211/11P</strain>
    </source>
</reference>
<organism evidence="2 3">
    <name type="scientific">Chlorella vulgaris</name>
    <name type="common">Green alga</name>
    <dbReference type="NCBI Taxonomy" id="3077"/>
    <lineage>
        <taxon>Eukaryota</taxon>
        <taxon>Viridiplantae</taxon>
        <taxon>Chlorophyta</taxon>
        <taxon>core chlorophytes</taxon>
        <taxon>Trebouxiophyceae</taxon>
        <taxon>Chlorellales</taxon>
        <taxon>Chlorellaceae</taxon>
        <taxon>Chlorella clade</taxon>
        <taxon>Chlorella</taxon>
    </lineage>
</organism>
<dbReference type="OrthoDB" id="519589at2759"/>
<dbReference type="Proteomes" id="UP001055712">
    <property type="component" value="Unassembled WGS sequence"/>
</dbReference>
<comment type="caution">
    <text evidence="2">The sequence shown here is derived from an EMBL/GenBank/DDBJ whole genome shotgun (WGS) entry which is preliminary data.</text>
</comment>
<evidence type="ECO:0000313" key="2">
    <source>
        <dbReference type="EMBL" id="KAI3424135.1"/>
    </source>
</evidence>
<dbReference type="EMBL" id="SIDB01000013">
    <property type="protein sequence ID" value="KAI3424135.1"/>
    <property type="molecule type" value="Genomic_DNA"/>
</dbReference>
<sequence length="468" mass="50863">MQGLADGLAETGVWLDGAEFDLADTTQLQDEFDLPPLPLPLHSAGGTGGSGSFGSDPLLLPQPSTEQEKKEKLRASNREKQQRFRQKQREQKKLQQEQFEATEADLERERLANLSLREQHSVMDALRQNQDAAVETLQKAAALDPPPAVACQRALSGAAASTSGGDGGAPGGGASSIRLHAMPFHKRVELCGQLFKSTAPAQLTAEQHGVHDNGQLVDAFGLDVSVQQELGDHVVAAHPQFLEALLHMPQDNILKDWGDFCAFSAELVGRVDRGELGEAEALIALRPAVLYNVIRDAVLMRYRPDAIGSLMHNTKLPGESEEAAAARWGEVALAMNITREQALQLLPPLRQYEQRQKQLADESAASLEALRQVQQRLSDQLLELASGLSPQAAQYLELVDATGQLSSVHYANVYLLLDFYASTSNVVDEMQKARVLAACVPSLNPDVPTIVRVAIERHGLVPEQQQIA</sequence>
<keyword evidence="3" id="KW-1185">Reference proteome</keyword>
<name>A0A9D4YSP5_CHLVU</name>